<gene>
    <name evidence="1" type="ORF">PAI11_07250</name>
</gene>
<protein>
    <submittedName>
        <fullName evidence="1">MCE family protein</fullName>
    </submittedName>
</protein>
<accession>H0E1R3</accession>
<sequence length="182" mass="18565">MARAAQPIAPRLARTLRLAQPTARELRPLLRDLDGTLPVLDDALVRLPALAERAAPALRETTRAAEGVAPVVSGLRPFTPDLVSGVLGAFGGRAGTNYDAIGHVGRISPIVNSAALPDLIAPLAELLDPLLGAIGGNTLGGYQSGNVVRCPGGAAGTSADGTRPWAAGVSGRCSRLDDGRGR</sequence>
<dbReference type="AlphaFoldDB" id="H0E1R3"/>
<comment type="caution">
    <text evidence="1">The sequence shown here is derived from an EMBL/GenBank/DDBJ whole genome shotgun (WGS) entry which is preliminary data.</text>
</comment>
<reference evidence="1 2" key="1">
    <citation type="journal article" date="2013" name="Biodegradation">
        <title>Quantitative proteomic analysis of ibuprofen-degrading Patulibacter sp. strain I11.</title>
        <authorList>
            <person name="Almeida B."/>
            <person name="Kjeldal H."/>
            <person name="Lolas I."/>
            <person name="Knudsen A.D."/>
            <person name="Carvalho G."/>
            <person name="Nielsen K.L."/>
            <person name="Barreto Crespo M.T."/>
            <person name="Stensballe A."/>
            <person name="Nielsen J.L."/>
        </authorList>
    </citation>
    <scope>NUCLEOTIDE SEQUENCE [LARGE SCALE GENOMIC DNA]</scope>
    <source>
        <strain evidence="1 2">I11</strain>
    </source>
</reference>
<evidence type="ECO:0000313" key="2">
    <source>
        <dbReference type="Proteomes" id="UP000005143"/>
    </source>
</evidence>
<organism evidence="1 2">
    <name type="scientific">Patulibacter medicamentivorans</name>
    <dbReference type="NCBI Taxonomy" id="1097667"/>
    <lineage>
        <taxon>Bacteria</taxon>
        <taxon>Bacillati</taxon>
        <taxon>Actinomycetota</taxon>
        <taxon>Thermoleophilia</taxon>
        <taxon>Solirubrobacterales</taxon>
        <taxon>Patulibacteraceae</taxon>
        <taxon>Patulibacter</taxon>
    </lineage>
</organism>
<dbReference type="Proteomes" id="UP000005143">
    <property type="component" value="Unassembled WGS sequence"/>
</dbReference>
<evidence type="ECO:0000313" key="1">
    <source>
        <dbReference type="EMBL" id="EHN12380.1"/>
    </source>
</evidence>
<dbReference type="EMBL" id="AGUD01000029">
    <property type="protein sequence ID" value="EHN12380.1"/>
    <property type="molecule type" value="Genomic_DNA"/>
</dbReference>
<proteinExistence type="predicted"/>
<name>H0E1R3_9ACTN</name>
<keyword evidence="2" id="KW-1185">Reference proteome</keyword>